<organism evidence="3 4">
    <name type="scientific">Suillus discolor</name>
    <dbReference type="NCBI Taxonomy" id="1912936"/>
    <lineage>
        <taxon>Eukaryota</taxon>
        <taxon>Fungi</taxon>
        <taxon>Dikarya</taxon>
        <taxon>Basidiomycota</taxon>
        <taxon>Agaricomycotina</taxon>
        <taxon>Agaricomycetes</taxon>
        <taxon>Agaricomycetidae</taxon>
        <taxon>Boletales</taxon>
        <taxon>Suillineae</taxon>
        <taxon>Suillaceae</taxon>
        <taxon>Suillus</taxon>
    </lineage>
</organism>
<sequence>MQSLDEMRPKFVELTSTKLDLMERIDKLEHEKTSRDAFISKLENALSEAMEREAEAAQTRKEADSLHEKDKVSLQQSIVELQQGYAELQAELESSQAAVFNLEGDRAQLRKNETRQLEIIDRLSVESDQHSQVMSHLESDLRSYRNLDEEHRAFIERSNYEHEALQAELNAKDNEIEHLRTSSSDEAAPRSLDDEMISALRVQHAMDLSNANSQIRTLETTVFEAQAKSHSLQKQINILEDQLAQQRSTSRATSRPFSPGVPGRPSSRTLNPIDLRRGSFTHKSSNLAPPSPRTVFDVGLSPETRHKRQVSLGMLKARIDSEVAASAGGYPSSRQLSPVPQGNEVSGQEPDSPSWHAQHIHRRPQFMDESHIFWCHSCDGELVIL</sequence>
<dbReference type="AlphaFoldDB" id="A0A9P7JZM6"/>
<keyword evidence="1" id="KW-0175">Coiled coil</keyword>
<feature type="compositionally biased region" description="Polar residues" evidence="2">
    <location>
        <begin position="332"/>
        <end position="351"/>
    </location>
</feature>
<dbReference type="EMBL" id="JABBWM010000004">
    <property type="protein sequence ID" value="KAG2118099.1"/>
    <property type="molecule type" value="Genomic_DNA"/>
</dbReference>
<name>A0A9P7JZM6_9AGAM</name>
<comment type="caution">
    <text evidence="3">The sequence shown here is derived from an EMBL/GenBank/DDBJ whole genome shotgun (WGS) entry which is preliminary data.</text>
</comment>
<evidence type="ECO:0000313" key="3">
    <source>
        <dbReference type="EMBL" id="KAG2118099.1"/>
    </source>
</evidence>
<dbReference type="GeneID" id="64691134"/>
<feature type="region of interest" description="Disordered" evidence="2">
    <location>
        <begin position="326"/>
        <end position="356"/>
    </location>
</feature>
<evidence type="ECO:0000313" key="4">
    <source>
        <dbReference type="Proteomes" id="UP000823399"/>
    </source>
</evidence>
<feature type="compositionally biased region" description="Polar residues" evidence="2">
    <location>
        <begin position="243"/>
        <end position="256"/>
    </location>
</feature>
<evidence type="ECO:0000256" key="1">
    <source>
        <dbReference type="SAM" id="Coils"/>
    </source>
</evidence>
<dbReference type="RefSeq" id="XP_041298616.1">
    <property type="nucleotide sequence ID" value="XM_041428875.1"/>
</dbReference>
<feature type="region of interest" description="Disordered" evidence="2">
    <location>
        <begin position="243"/>
        <end position="294"/>
    </location>
</feature>
<gene>
    <name evidence="3" type="ORF">F5147DRAFT_257283</name>
</gene>
<keyword evidence="4" id="KW-1185">Reference proteome</keyword>
<dbReference type="OrthoDB" id="10255630at2759"/>
<proteinExistence type="predicted"/>
<dbReference type="Proteomes" id="UP000823399">
    <property type="component" value="Unassembled WGS sequence"/>
</dbReference>
<feature type="coiled-coil region" evidence="1">
    <location>
        <begin position="11"/>
        <end position="105"/>
    </location>
</feature>
<evidence type="ECO:0000256" key="2">
    <source>
        <dbReference type="SAM" id="MobiDB-lite"/>
    </source>
</evidence>
<feature type="coiled-coil region" evidence="1">
    <location>
        <begin position="155"/>
        <end position="182"/>
    </location>
</feature>
<protein>
    <submittedName>
        <fullName evidence="3">Uncharacterized protein</fullName>
    </submittedName>
</protein>
<accession>A0A9P7JZM6</accession>
<reference evidence="3" key="1">
    <citation type="journal article" date="2020" name="New Phytol.">
        <title>Comparative genomics reveals dynamic genome evolution in host specialist ectomycorrhizal fungi.</title>
        <authorList>
            <person name="Lofgren L.A."/>
            <person name="Nguyen N.H."/>
            <person name="Vilgalys R."/>
            <person name="Ruytinx J."/>
            <person name="Liao H.L."/>
            <person name="Branco S."/>
            <person name="Kuo A."/>
            <person name="LaButti K."/>
            <person name="Lipzen A."/>
            <person name="Andreopoulos W."/>
            <person name="Pangilinan J."/>
            <person name="Riley R."/>
            <person name="Hundley H."/>
            <person name="Na H."/>
            <person name="Barry K."/>
            <person name="Grigoriev I.V."/>
            <person name="Stajich J.E."/>
            <person name="Kennedy P.G."/>
        </authorList>
    </citation>
    <scope>NUCLEOTIDE SEQUENCE</scope>
    <source>
        <strain evidence="3">FC423</strain>
    </source>
</reference>